<dbReference type="SUPFAM" id="SSF52540">
    <property type="entry name" value="P-loop containing nucleoside triphosphate hydrolases"/>
    <property type="match status" value="1"/>
</dbReference>
<dbReference type="GO" id="GO:0005524">
    <property type="term" value="F:ATP binding"/>
    <property type="evidence" value="ECO:0007669"/>
    <property type="project" value="UniProtKB-KW"/>
</dbReference>
<proteinExistence type="inferred from homology"/>
<dbReference type="InterPro" id="IPR050319">
    <property type="entry name" value="ABC_transp_ATP-bind"/>
</dbReference>
<feature type="domain" description="ABC transporter" evidence="5">
    <location>
        <begin position="4"/>
        <end position="251"/>
    </location>
</feature>
<dbReference type="RefSeq" id="WP_307338436.1">
    <property type="nucleotide sequence ID" value="NZ_JAUSUQ010000006.1"/>
</dbReference>
<evidence type="ECO:0000256" key="3">
    <source>
        <dbReference type="ARBA" id="ARBA00022741"/>
    </source>
</evidence>
<evidence type="ECO:0000256" key="2">
    <source>
        <dbReference type="ARBA" id="ARBA00022448"/>
    </source>
</evidence>
<evidence type="ECO:0000259" key="5">
    <source>
        <dbReference type="PROSITE" id="PS50893"/>
    </source>
</evidence>
<dbReference type="SMART" id="SM00382">
    <property type="entry name" value="AAA"/>
    <property type="match status" value="1"/>
</dbReference>
<dbReference type="Pfam" id="PF00005">
    <property type="entry name" value="ABC_tran"/>
    <property type="match status" value="1"/>
</dbReference>
<evidence type="ECO:0000313" key="6">
    <source>
        <dbReference type="EMBL" id="MDQ0339051.1"/>
    </source>
</evidence>
<dbReference type="PROSITE" id="PS50893">
    <property type="entry name" value="ABC_TRANSPORTER_2"/>
    <property type="match status" value="1"/>
</dbReference>
<name>A0ABU0CRJ9_9BACI</name>
<dbReference type="PROSITE" id="PS00211">
    <property type="entry name" value="ABC_TRANSPORTER_1"/>
    <property type="match status" value="1"/>
</dbReference>
<dbReference type="InterPro" id="IPR003593">
    <property type="entry name" value="AAA+_ATPase"/>
</dbReference>
<keyword evidence="3" id="KW-0547">Nucleotide-binding</keyword>
<evidence type="ECO:0000313" key="7">
    <source>
        <dbReference type="Proteomes" id="UP001232445"/>
    </source>
</evidence>
<dbReference type="Gene3D" id="3.40.50.300">
    <property type="entry name" value="P-loop containing nucleotide triphosphate hydrolases"/>
    <property type="match status" value="1"/>
</dbReference>
<protein>
    <submittedName>
        <fullName evidence="6">Peptide/nickel transport system ATP-binding protein</fullName>
    </submittedName>
</protein>
<dbReference type="InterPro" id="IPR027417">
    <property type="entry name" value="P-loop_NTPase"/>
</dbReference>
<organism evidence="6 7">
    <name type="scientific">Caldalkalibacillus uzonensis</name>
    <dbReference type="NCBI Taxonomy" id="353224"/>
    <lineage>
        <taxon>Bacteria</taxon>
        <taxon>Bacillati</taxon>
        <taxon>Bacillota</taxon>
        <taxon>Bacilli</taxon>
        <taxon>Bacillales</taxon>
        <taxon>Bacillaceae</taxon>
        <taxon>Caldalkalibacillus</taxon>
    </lineage>
</organism>
<comment type="similarity">
    <text evidence="1">Belongs to the ABC transporter superfamily.</text>
</comment>
<keyword evidence="4 6" id="KW-0067">ATP-binding</keyword>
<dbReference type="CDD" id="cd03257">
    <property type="entry name" value="ABC_NikE_OppD_transporters"/>
    <property type="match status" value="1"/>
</dbReference>
<dbReference type="InterPro" id="IPR017871">
    <property type="entry name" value="ABC_transporter-like_CS"/>
</dbReference>
<keyword evidence="7" id="KW-1185">Reference proteome</keyword>
<dbReference type="EMBL" id="JAUSUQ010000006">
    <property type="protein sequence ID" value="MDQ0339051.1"/>
    <property type="molecule type" value="Genomic_DNA"/>
</dbReference>
<keyword evidence="2" id="KW-0813">Transport</keyword>
<sequence>MMVLNVKHLTKTYPSGVTAVDDISFQLEAGHCLGIVGESGSGKSTLARLLLALERPDRGEVFLEGVPLYTMRREALRLKRQHIQAVFQDPHASLNPSLTVMTSVLEPLDNFPHAVPSFLKPVSHDRRKLAAALLHMVGLGEDILDRYPHQLSGGQKQRVAIARGISINPKIVVCDEPTASLDVSVQAQVLNLLKSLQEELGMAYVFISHDLAAVRFMCDRVIVMKAGRIVDQCAAGALFKSERHPYTRQLLAASS</sequence>
<dbReference type="Proteomes" id="UP001232445">
    <property type="component" value="Unassembled WGS sequence"/>
</dbReference>
<evidence type="ECO:0000256" key="4">
    <source>
        <dbReference type="ARBA" id="ARBA00022840"/>
    </source>
</evidence>
<comment type="caution">
    <text evidence="6">The sequence shown here is derived from an EMBL/GenBank/DDBJ whole genome shotgun (WGS) entry which is preliminary data.</text>
</comment>
<reference evidence="6 7" key="1">
    <citation type="submission" date="2023-07" db="EMBL/GenBank/DDBJ databases">
        <title>Genomic Encyclopedia of Type Strains, Phase IV (KMG-IV): sequencing the most valuable type-strain genomes for metagenomic binning, comparative biology and taxonomic classification.</title>
        <authorList>
            <person name="Goeker M."/>
        </authorList>
    </citation>
    <scope>NUCLEOTIDE SEQUENCE [LARGE SCALE GENOMIC DNA]</scope>
    <source>
        <strain evidence="6 7">DSM 17740</strain>
    </source>
</reference>
<dbReference type="InterPro" id="IPR003439">
    <property type="entry name" value="ABC_transporter-like_ATP-bd"/>
</dbReference>
<dbReference type="PANTHER" id="PTHR43776">
    <property type="entry name" value="TRANSPORT ATP-BINDING PROTEIN"/>
    <property type="match status" value="1"/>
</dbReference>
<accession>A0ABU0CRJ9</accession>
<evidence type="ECO:0000256" key="1">
    <source>
        <dbReference type="ARBA" id="ARBA00005417"/>
    </source>
</evidence>
<gene>
    <name evidence="6" type="ORF">J2S00_001837</name>
</gene>
<dbReference type="PANTHER" id="PTHR43776:SF7">
    <property type="entry name" value="D,D-DIPEPTIDE TRANSPORT ATP-BINDING PROTEIN DDPF-RELATED"/>
    <property type="match status" value="1"/>
</dbReference>